<evidence type="ECO:0000256" key="1">
    <source>
        <dbReference type="ARBA" id="ARBA00004173"/>
    </source>
</evidence>
<dbReference type="SMART" id="SM00952">
    <property type="entry name" value="RAP"/>
    <property type="match status" value="1"/>
</dbReference>
<dbReference type="STRING" id="56723.ENSLBEP00000026167"/>
<dbReference type="Ensembl" id="ENSLBET00000027461.1">
    <property type="protein sequence ID" value="ENSLBEP00000026167.1"/>
    <property type="gene ID" value="ENSLBEG00000019935.1"/>
</dbReference>
<keyword evidence="2" id="KW-0496">Mitochondrion</keyword>
<evidence type="ECO:0000256" key="2">
    <source>
        <dbReference type="ARBA" id="ARBA00023128"/>
    </source>
</evidence>
<dbReference type="Pfam" id="PF06743">
    <property type="entry name" value="FAST_1"/>
    <property type="match status" value="1"/>
</dbReference>
<dbReference type="Pfam" id="PF08373">
    <property type="entry name" value="RAP"/>
    <property type="match status" value="1"/>
</dbReference>
<evidence type="ECO:0000313" key="6">
    <source>
        <dbReference type="Proteomes" id="UP000261660"/>
    </source>
</evidence>
<dbReference type="InterPro" id="IPR050870">
    <property type="entry name" value="FAST_kinase"/>
</dbReference>
<dbReference type="GO" id="GO:0035770">
    <property type="term" value="C:ribonucleoprotein granule"/>
    <property type="evidence" value="ECO:0007669"/>
    <property type="project" value="TreeGrafter"/>
</dbReference>
<sequence>MASSLRHLLGVNDFPSGNTYSILKVQPEYFPPELETPSVLSHHRKPTTPDDAVDIRAFIKCRSAYAAVTLDLTLRPYPIQWEEAVLLLKKVADLKGSLKTSDVSQIFTELSRLHPDKMSLVRSDQRFIMLLRYSVELLRLFTERELLEVLQAFVWLDMPSKHAVLSLYEAELTRRVHRMNLDHLLLAAYLWRCIGKRVPQFLTHLYKSVLLNLGQIGVPELVQLLFIMGEGRKCPTDLIRPLEQLLMLHLPQLYPEEVGIVCLGLFKSQTSISETAVTCIVDKAHSVVEEMSDFAMVNVLKFLRFSYLYHRLWMEAMAQEVPRRAHRMGIQGLMHVALTCSALHCHNDNILMAIAERVPSLASHCRIKDSCKLLWAFGTLGFQSVQSSSFYPSLIAALRQRKAEFQRYPEHLLTGLLGLVFVSQFPKDLIELALSPDFVNLALKSKQLELKKDLLTLDGAVALELPQWTGPRLCSELKEDVAKMLWKFAQSDVCLKPEVQEAESALQDLLGGERYVHKRMILPHTRSIDLEVHLDSTGLPIPVNPESHAPTAPHEDSSTKSPPNQGWGKKNLGVTLTDDLLAQLMNSKKSTEPLTSSYKVKPTSLHRVDQDEGDSLFNTGLDLTSDITEALIKPSRSALQDSKGPVKLAIQVPSRNHYFYQSQHLLGLHVMKRRQLKLAGYRVVDLSYQEWFPMLRKSRAQKLAYLHCKVYNSLT</sequence>
<evidence type="ECO:0000259" key="4">
    <source>
        <dbReference type="PROSITE" id="PS51286"/>
    </source>
</evidence>
<organism evidence="5 6">
    <name type="scientific">Labrus bergylta</name>
    <name type="common">ballan wrasse</name>
    <dbReference type="NCBI Taxonomy" id="56723"/>
    <lineage>
        <taxon>Eukaryota</taxon>
        <taxon>Metazoa</taxon>
        <taxon>Chordata</taxon>
        <taxon>Craniata</taxon>
        <taxon>Vertebrata</taxon>
        <taxon>Euteleostomi</taxon>
        <taxon>Actinopterygii</taxon>
        <taxon>Neopterygii</taxon>
        <taxon>Teleostei</taxon>
        <taxon>Neoteleostei</taxon>
        <taxon>Acanthomorphata</taxon>
        <taxon>Eupercaria</taxon>
        <taxon>Labriformes</taxon>
        <taxon>Labridae</taxon>
        <taxon>Labrus</taxon>
    </lineage>
</organism>
<dbReference type="InterPro" id="IPR013584">
    <property type="entry name" value="RAP"/>
</dbReference>
<dbReference type="Proteomes" id="UP000261660">
    <property type="component" value="Unplaced"/>
</dbReference>
<dbReference type="GO" id="GO:0005759">
    <property type="term" value="C:mitochondrial matrix"/>
    <property type="evidence" value="ECO:0007669"/>
    <property type="project" value="TreeGrafter"/>
</dbReference>
<dbReference type="PANTHER" id="PTHR21228:SF70">
    <property type="entry name" value="FAST KINASE DOMAIN-CONTAINING PROTEIN 5, MITOCHONDRIAL"/>
    <property type="match status" value="1"/>
</dbReference>
<dbReference type="Pfam" id="PF08368">
    <property type="entry name" value="FAST_2"/>
    <property type="match status" value="1"/>
</dbReference>
<dbReference type="InterPro" id="IPR010622">
    <property type="entry name" value="FAST_Leu-rich"/>
</dbReference>
<dbReference type="GeneTree" id="ENSGT01030000234607"/>
<reference evidence="5" key="2">
    <citation type="submission" date="2025-09" db="UniProtKB">
        <authorList>
            <consortium name="Ensembl"/>
        </authorList>
    </citation>
    <scope>IDENTIFICATION</scope>
</reference>
<proteinExistence type="predicted"/>
<dbReference type="InParanoid" id="A0A3Q3G121"/>
<name>A0A3Q3G121_9LABR</name>
<dbReference type="AlphaFoldDB" id="A0A3Q3G121"/>
<dbReference type="GO" id="GO:0000963">
    <property type="term" value="P:mitochondrial RNA processing"/>
    <property type="evidence" value="ECO:0007669"/>
    <property type="project" value="TreeGrafter"/>
</dbReference>
<dbReference type="GO" id="GO:0044528">
    <property type="term" value="P:regulation of mitochondrial mRNA stability"/>
    <property type="evidence" value="ECO:0007669"/>
    <property type="project" value="InterPro"/>
</dbReference>
<feature type="region of interest" description="Disordered" evidence="3">
    <location>
        <begin position="539"/>
        <end position="570"/>
    </location>
</feature>
<dbReference type="GO" id="GO:0003723">
    <property type="term" value="F:RNA binding"/>
    <property type="evidence" value="ECO:0007669"/>
    <property type="project" value="TreeGrafter"/>
</dbReference>
<dbReference type="InterPro" id="IPR013579">
    <property type="entry name" value="FAST_2"/>
</dbReference>
<comment type="subcellular location">
    <subcellularLocation>
        <location evidence="1">Mitochondrion</location>
    </subcellularLocation>
</comment>
<dbReference type="PROSITE" id="PS51286">
    <property type="entry name" value="RAP"/>
    <property type="match status" value="1"/>
</dbReference>
<protein>
    <submittedName>
        <fullName evidence="5">FAST kinase domains 5</fullName>
    </submittedName>
</protein>
<evidence type="ECO:0000256" key="3">
    <source>
        <dbReference type="SAM" id="MobiDB-lite"/>
    </source>
</evidence>
<evidence type="ECO:0000313" key="5">
    <source>
        <dbReference type="Ensembl" id="ENSLBEP00000026167.1"/>
    </source>
</evidence>
<feature type="domain" description="RAP" evidence="4">
    <location>
        <begin position="648"/>
        <end position="708"/>
    </location>
</feature>
<reference evidence="5" key="1">
    <citation type="submission" date="2025-08" db="UniProtKB">
        <authorList>
            <consortium name="Ensembl"/>
        </authorList>
    </citation>
    <scope>IDENTIFICATION</scope>
</reference>
<dbReference type="PANTHER" id="PTHR21228">
    <property type="entry name" value="FAST LEU-RICH DOMAIN-CONTAINING"/>
    <property type="match status" value="1"/>
</dbReference>
<keyword evidence="6" id="KW-1185">Reference proteome</keyword>
<accession>A0A3Q3G121</accession>